<dbReference type="PANTHER" id="PTHR12526">
    <property type="entry name" value="GLYCOSYLTRANSFERASE"/>
    <property type="match status" value="1"/>
</dbReference>
<dbReference type="SUPFAM" id="SSF53756">
    <property type="entry name" value="UDP-Glycosyltransferase/glycogen phosphorylase"/>
    <property type="match status" value="1"/>
</dbReference>
<sequence length="374" mass="43243">MKKYKILVTGMSPALAGTETFIMTYYRNLDPEKFQLDFIVRTKEKIIFQDEILERGSKIIYIPRKRQNYSEYKKVVESFFSEQGKEYDALWYNAMGIPNIDLLEFAKRYGIQTRIIHSHSSTWKGNLVTRFFHEWNRLKLKKTATHYFACSDLAADYMFEPRILGESIIIQNAIDMDRFTFSEADRDRLRKELGWHDKQIIGTVGRYDIQKNQPFLIDVFHQAVQKNDQLRLVIIGAEVGTNSTLSEIKEKIVQYGLEDKVLLPGTQFDMKSWLSAFDLFILPSLFEGLPLSAVEAQANGLPILVSDTITRELDILGNVQYLGLGESLENWSLAIEKGLQISRTTEEKARQAFKEKGFDIHSQVKEVEKILLGE</sequence>
<dbReference type="GO" id="GO:0016757">
    <property type="term" value="F:glycosyltransferase activity"/>
    <property type="evidence" value="ECO:0007669"/>
    <property type="project" value="InterPro"/>
</dbReference>
<dbReference type="InterPro" id="IPR001296">
    <property type="entry name" value="Glyco_trans_1"/>
</dbReference>
<dbReference type="Pfam" id="PF00534">
    <property type="entry name" value="Glycos_transf_1"/>
    <property type="match status" value="1"/>
</dbReference>
<protein>
    <submittedName>
        <fullName evidence="3">Glycosyltransferase family 1 protein</fullName>
    </submittedName>
</protein>
<dbReference type="Proteomes" id="UP000305165">
    <property type="component" value="Unassembled WGS sequence"/>
</dbReference>
<feature type="domain" description="Glycosyl transferase family 1" evidence="1">
    <location>
        <begin position="185"/>
        <end position="348"/>
    </location>
</feature>
<gene>
    <name evidence="3" type="ORF">FAJ39_00270</name>
    <name evidence="2" type="ORF">FAJ39_04320</name>
</gene>
<dbReference type="EMBL" id="SSXO01000001">
    <property type="protein sequence ID" value="TII00808.1"/>
    <property type="molecule type" value="Genomic_DNA"/>
</dbReference>
<keyword evidence="3" id="KW-0808">Transferase</keyword>
<dbReference type="AlphaFoldDB" id="A0A4T2GP70"/>
<evidence type="ECO:0000313" key="2">
    <source>
        <dbReference type="EMBL" id="TII00296.1"/>
    </source>
</evidence>
<evidence type="ECO:0000259" key="1">
    <source>
        <dbReference type="Pfam" id="PF00534"/>
    </source>
</evidence>
<accession>A0A4T2GP70</accession>
<dbReference type="Gene3D" id="3.40.50.2000">
    <property type="entry name" value="Glycogen Phosphorylase B"/>
    <property type="match status" value="2"/>
</dbReference>
<dbReference type="OrthoDB" id="9804196at2"/>
<name>A0A4T2GP70_STRSU</name>
<reference evidence="3 4" key="1">
    <citation type="submission" date="2019-04" db="EMBL/GenBank/DDBJ databases">
        <title>Genome analysis of Streptococcus suis strain WUSS424.</title>
        <authorList>
            <person name="Chen H."/>
            <person name="Gao X."/>
            <person name="Wu Z."/>
        </authorList>
    </citation>
    <scope>NUCLEOTIDE SEQUENCE [LARGE SCALE GENOMIC DNA]</scope>
    <source>
        <strain evidence="3 4">WUSS424</strain>
    </source>
</reference>
<organism evidence="3 4">
    <name type="scientific">Streptococcus suis</name>
    <dbReference type="NCBI Taxonomy" id="1307"/>
    <lineage>
        <taxon>Bacteria</taxon>
        <taxon>Bacillati</taxon>
        <taxon>Bacillota</taxon>
        <taxon>Bacilli</taxon>
        <taxon>Lactobacillales</taxon>
        <taxon>Streptococcaceae</taxon>
        <taxon>Streptococcus</taxon>
    </lineage>
</organism>
<dbReference type="EMBL" id="SSXO01000002">
    <property type="protein sequence ID" value="TII00296.1"/>
    <property type="molecule type" value="Genomic_DNA"/>
</dbReference>
<evidence type="ECO:0000313" key="3">
    <source>
        <dbReference type="EMBL" id="TII00808.1"/>
    </source>
</evidence>
<comment type="caution">
    <text evidence="3">The sequence shown here is derived from an EMBL/GenBank/DDBJ whole genome shotgun (WGS) entry which is preliminary data.</text>
</comment>
<evidence type="ECO:0000313" key="4">
    <source>
        <dbReference type="Proteomes" id="UP000305165"/>
    </source>
</evidence>
<proteinExistence type="predicted"/>
<dbReference type="PANTHER" id="PTHR12526:SF630">
    <property type="entry name" value="GLYCOSYLTRANSFERASE"/>
    <property type="match status" value="1"/>
</dbReference>